<evidence type="ECO:0000313" key="3">
    <source>
        <dbReference type="Proteomes" id="UP000736335"/>
    </source>
</evidence>
<protein>
    <submittedName>
        <fullName evidence="2">Uncharacterized protein</fullName>
    </submittedName>
</protein>
<gene>
    <name evidence="2" type="ORF">BJ322DRAFT_1107191</name>
</gene>
<sequence length="659" mass="73267">MAPSPWATPEQQEFLIQEDSKWEIIKSGGGTLKHFYVRMAVTFLEKWPVDPTPGMLKAAGDDSEKAQQLAEERLQTRIANWYTHRHRQKKTLPAASKPILDLAGKGSRKKPPLQKWQAFSSVYYRPKDSPLRAEVKSLYSQRSDPTTVQYLSEFLPNDLDIAATDPLTFLGVWARERCTRLTSEEEQKVQAYIEKQQLLAAEHRDRPWFLDDDYEDKPLLAENRYIQQRIDELPRVCQRAIEEIEKATGFKAILLVGGLTPANNGAISTHIHTSGQAITTGLTFAEVWGGCSDLRTAFGEWLQIAFTGEEKAHREGYSMGTLALTSNDEAVTPTDKLTRADGLMPTPTPTIPDKPTPTPTTPDNRAPTPTPTTPDGQAPTVSDEDPVPDASPVPSCTGESPSPGQTTTATTPTPEVIPSPVTENRTSPSTTSPSPALPPLTAPQTSMPTPPRVRPFKHDLSYPAFITPAVIDYLNSVDGGPDWAEMVGGYLVLESEYPSRCVGRLALQNRPEEVIHWARERDSTPSITNVQQFHGKWVAWWRIYQPKWQTTETWPFAQGDAKGKDWARPNVTGLSGLFPVVISTCWWAASMTSDSERRAFDVAIKDLRWVIENLIYFNSQLQVARPESTATLADHFPGHGQREAGKRKVKPTPKANATT</sequence>
<dbReference type="EMBL" id="WIUZ02000005">
    <property type="protein sequence ID" value="KAF9787107.1"/>
    <property type="molecule type" value="Genomic_DNA"/>
</dbReference>
<dbReference type="OrthoDB" id="2683861at2759"/>
<dbReference type="Proteomes" id="UP000736335">
    <property type="component" value="Unassembled WGS sequence"/>
</dbReference>
<proteinExistence type="predicted"/>
<feature type="region of interest" description="Disordered" evidence="1">
    <location>
        <begin position="336"/>
        <end position="455"/>
    </location>
</feature>
<evidence type="ECO:0000256" key="1">
    <source>
        <dbReference type="SAM" id="MobiDB-lite"/>
    </source>
</evidence>
<accession>A0A9P6L8F6</accession>
<feature type="region of interest" description="Disordered" evidence="1">
    <location>
        <begin position="632"/>
        <end position="659"/>
    </location>
</feature>
<feature type="compositionally biased region" description="Pro residues" evidence="1">
    <location>
        <begin position="346"/>
        <end position="360"/>
    </location>
</feature>
<comment type="caution">
    <text evidence="2">The sequence shown here is derived from an EMBL/GenBank/DDBJ whole genome shotgun (WGS) entry which is preliminary data.</text>
</comment>
<reference evidence="2" key="1">
    <citation type="journal article" date="2020" name="Nat. Commun.">
        <title>Large-scale genome sequencing of mycorrhizal fungi provides insights into the early evolution of symbiotic traits.</title>
        <authorList>
            <person name="Miyauchi S."/>
            <person name="Kiss E."/>
            <person name="Kuo A."/>
            <person name="Drula E."/>
            <person name="Kohler A."/>
            <person name="Sanchez-Garcia M."/>
            <person name="Morin E."/>
            <person name="Andreopoulos B."/>
            <person name="Barry K.W."/>
            <person name="Bonito G."/>
            <person name="Buee M."/>
            <person name="Carver A."/>
            <person name="Chen C."/>
            <person name="Cichocki N."/>
            <person name="Clum A."/>
            <person name="Culley D."/>
            <person name="Crous P.W."/>
            <person name="Fauchery L."/>
            <person name="Girlanda M."/>
            <person name="Hayes R.D."/>
            <person name="Keri Z."/>
            <person name="LaButti K."/>
            <person name="Lipzen A."/>
            <person name="Lombard V."/>
            <person name="Magnuson J."/>
            <person name="Maillard F."/>
            <person name="Murat C."/>
            <person name="Nolan M."/>
            <person name="Ohm R.A."/>
            <person name="Pangilinan J."/>
            <person name="Pereira M.F."/>
            <person name="Perotto S."/>
            <person name="Peter M."/>
            <person name="Pfister S."/>
            <person name="Riley R."/>
            <person name="Sitrit Y."/>
            <person name="Stielow J.B."/>
            <person name="Szollosi G."/>
            <person name="Zifcakova L."/>
            <person name="Stursova M."/>
            <person name="Spatafora J.W."/>
            <person name="Tedersoo L."/>
            <person name="Vaario L.M."/>
            <person name="Yamada A."/>
            <person name="Yan M."/>
            <person name="Wang P."/>
            <person name="Xu J."/>
            <person name="Bruns T."/>
            <person name="Baldrian P."/>
            <person name="Vilgalys R."/>
            <person name="Dunand C."/>
            <person name="Henrissat B."/>
            <person name="Grigoriev I.V."/>
            <person name="Hibbett D."/>
            <person name="Nagy L.G."/>
            <person name="Martin F.M."/>
        </authorList>
    </citation>
    <scope>NUCLEOTIDE SEQUENCE</scope>
    <source>
        <strain evidence="2">UH-Tt-Lm1</strain>
    </source>
</reference>
<reference evidence="2" key="2">
    <citation type="submission" date="2020-11" db="EMBL/GenBank/DDBJ databases">
        <authorList>
            <consortium name="DOE Joint Genome Institute"/>
            <person name="Kuo A."/>
            <person name="Miyauchi S."/>
            <person name="Kiss E."/>
            <person name="Drula E."/>
            <person name="Kohler A."/>
            <person name="Sanchez-Garcia M."/>
            <person name="Andreopoulos B."/>
            <person name="Barry K.W."/>
            <person name="Bonito G."/>
            <person name="Buee M."/>
            <person name="Carver A."/>
            <person name="Chen C."/>
            <person name="Cichocki N."/>
            <person name="Clum A."/>
            <person name="Culley D."/>
            <person name="Crous P.W."/>
            <person name="Fauchery L."/>
            <person name="Girlanda M."/>
            <person name="Hayes R."/>
            <person name="Keri Z."/>
            <person name="Labutti K."/>
            <person name="Lipzen A."/>
            <person name="Lombard V."/>
            <person name="Magnuson J."/>
            <person name="Maillard F."/>
            <person name="Morin E."/>
            <person name="Murat C."/>
            <person name="Nolan M."/>
            <person name="Ohm R."/>
            <person name="Pangilinan J."/>
            <person name="Pereira M."/>
            <person name="Perotto S."/>
            <person name="Peter M."/>
            <person name="Riley R."/>
            <person name="Sitrit Y."/>
            <person name="Stielow B."/>
            <person name="Szollosi G."/>
            <person name="Zifcakova L."/>
            <person name="Stursova M."/>
            <person name="Spatafora J.W."/>
            <person name="Tedersoo L."/>
            <person name="Vaario L.-M."/>
            <person name="Yamada A."/>
            <person name="Yan M."/>
            <person name="Wang P."/>
            <person name="Xu J."/>
            <person name="Bruns T."/>
            <person name="Baldrian P."/>
            <person name="Vilgalys R."/>
            <person name="Henrissat B."/>
            <person name="Grigoriev I.V."/>
            <person name="Hibbett D."/>
            <person name="Nagy L.G."/>
            <person name="Martin F.M."/>
        </authorList>
    </citation>
    <scope>NUCLEOTIDE SEQUENCE</scope>
    <source>
        <strain evidence="2">UH-Tt-Lm1</strain>
    </source>
</reference>
<name>A0A9P6L8F6_9AGAM</name>
<feature type="compositionally biased region" description="Basic and acidic residues" evidence="1">
    <location>
        <begin position="636"/>
        <end position="646"/>
    </location>
</feature>
<keyword evidence="3" id="KW-1185">Reference proteome</keyword>
<organism evidence="2 3">
    <name type="scientific">Thelephora terrestris</name>
    <dbReference type="NCBI Taxonomy" id="56493"/>
    <lineage>
        <taxon>Eukaryota</taxon>
        <taxon>Fungi</taxon>
        <taxon>Dikarya</taxon>
        <taxon>Basidiomycota</taxon>
        <taxon>Agaricomycotina</taxon>
        <taxon>Agaricomycetes</taxon>
        <taxon>Thelephorales</taxon>
        <taxon>Thelephoraceae</taxon>
        <taxon>Thelephora</taxon>
    </lineage>
</organism>
<evidence type="ECO:0000313" key="2">
    <source>
        <dbReference type="EMBL" id="KAF9787107.1"/>
    </source>
</evidence>
<dbReference type="AlphaFoldDB" id="A0A9P6L8F6"/>
<feature type="compositionally biased region" description="Low complexity" evidence="1">
    <location>
        <begin position="361"/>
        <end position="380"/>
    </location>
</feature>